<organism evidence="6 7">
    <name type="scientific">Laticauda laticaudata</name>
    <name type="common">Blue-ringed sea krait</name>
    <name type="synonym">Blue-lipped sea krait</name>
    <dbReference type="NCBI Taxonomy" id="8630"/>
    <lineage>
        <taxon>Eukaryota</taxon>
        <taxon>Metazoa</taxon>
        <taxon>Chordata</taxon>
        <taxon>Craniata</taxon>
        <taxon>Vertebrata</taxon>
        <taxon>Euteleostomi</taxon>
        <taxon>Lepidosauria</taxon>
        <taxon>Squamata</taxon>
        <taxon>Bifurcata</taxon>
        <taxon>Unidentata</taxon>
        <taxon>Episquamata</taxon>
        <taxon>Toxicofera</taxon>
        <taxon>Serpentes</taxon>
        <taxon>Colubroidea</taxon>
        <taxon>Elapidae</taxon>
        <taxon>Laticaudinae</taxon>
        <taxon>Laticauda</taxon>
    </lineage>
</organism>
<dbReference type="PANTHER" id="PTHR35971">
    <property type="entry name" value="SI:DKEY-31G6.6"/>
    <property type="match status" value="1"/>
</dbReference>
<comment type="subcellular location">
    <subcellularLocation>
        <location evidence="1">Cytoplasm</location>
    </subcellularLocation>
</comment>
<dbReference type="InterPro" id="IPR013783">
    <property type="entry name" value="Ig-like_fold"/>
</dbReference>
<evidence type="ECO:0000313" key="6">
    <source>
        <dbReference type="Ensembl" id="ENSLLTP00000014027.1"/>
    </source>
</evidence>
<protein>
    <recommendedName>
        <fullName evidence="5">Ig-like domain-containing protein</fullName>
    </recommendedName>
</protein>
<evidence type="ECO:0000256" key="4">
    <source>
        <dbReference type="ARBA" id="ARBA00023157"/>
    </source>
</evidence>
<evidence type="ECO:0000259" key="5">
    <source>
        <dbReference type="PROSITE" id="PS50835"/>
    </source>
</evidence>
<dbReference type="SUPFAM" id="SSF48726">
    <property type="entry name" value="Immunoglobulin"/>
    <property type="match status" value="2"/>
</dbReference>
<keyword evidence="7" id="KW-1185">Reference proteome</keyword>
<sequence>PTSSVTWRKGIIDLQTSQKYEISQKGTVLQLLIKDLKENDSDIYTCDIGDSQSSAKLVVQGRIGGAKSDWFQSCRNKTREKGPVAELVIRDVKLSDAGEYICKSGDLKTSARVEVTGRRPLLTLAGTESGFGLNGLLKFSIPEMDREKLGGSSQDLKRKRVFLKFCCCQNHVQTQFASCCHISSCTSFPPKPYFTPSLILIMPCSSPCHF</sequence>
<keyword evidence="2" id="KW-0963">Cytoplasm</keyword>
<dbReference type="InterPro" id="IPR052385">
    <property type="entry name" value="Obscurin/Obscurin-like_Reg"/>
</dbReference>
<keyword evidence="4" id="KW-1015">Disulfide bond</keyword>
<dbReference type="PANTHER" id="PTHR35971:SF5">
    <property type="entry name" value="OBSCURIN LIKE CYTOSKELETAL ADAPTOR 1"/>
    <property type="match status" value="1"/>
</dbReference>
<dbReference type="InterPro" id="IPR036179">
    <property type="entry name" value="Ig-like_dom_sf"/>
</dbReference>
<evidence type="ECO:0000256" key="1">
    <source>
        <dbReference type="ARBA" id="ARBA00004496"/>
    </source>
</evidence>
<proteinExistence type="predicted"/>
<reference evidence="6" key="2">
    <citation type="submission" date="2025-09" db="UniProtKB">
        <authorList>
            <consortium name="Ensembl"/>
        </authorList>
    </citation>
    <scope>IDENTIFICATION</scope>
</reference>
<reference evidence="6" key="1">
    <citation type="submission" date="2025-08" db="UniProtKB">
        <authorList>
            <consortium name="Ensembl"/>
        </authorList>
    </citation>
    <scope>IDENTIFICATION</scope>
</reference>
<feature type="domain" description="Ig-like" evidence="5">
    <location>
        <begin position="1"/>
        <end position="58"/>
    </location>
</feature>
<dbReference type="Gene3D" id="2.60.40.10">
    <property type="entry name" value="Immunoglobulins"/>
    <property type="match status" value="2"/>
</dbReference>
<evidence type="ECO:0000313" key="7">
    <source>
        <dbReference type="Proteomes" id="UP000694406"/>
    </source>
</evidence>
<dbReference type="Ensembl" id="ENSLLTT00000014578.1">
    <property type="protein sequence ID" value="ENSLLTP00000014027.1"/>
    <property type="gene ID" value="ENSLLTG00000010747.1"/>
</dbReference>
<dbReference type="InterPro" id="IPR013098">
    <property type="entry name" value="Ig_I-set"/>
</dbReference>
<dbReference type="GO" id="GO:0005737">
    <property type="term" value="C:cytoplasm"/>
    <property type="evidence" value="ECO:0007669"/>
    <property type="project" value="UniProtKB-SubCell"/>
</dbReference>
<dbReference type="Proteomes" id="UP000694406">
    <property type="component" value="Unplaced"/>
</dbReference>
<keyword evidence="3" id="KW-0597">Phosphoprotein</keyword>
<name>A0A8C5S890_LATLA</name>
<dbReference type="Pfam" id="PF07679">
    <property type="entry name" value="I-set"/>
    <property type="match status" value="1"/>
</dbReference>
<dbReference type="InterPro" id="IPR007110">
    <property type="entry name" value="Ig-like_dom"/>
</dbReference>
<evidence type="ECO:0000256" key="2">
    <source>
        <dbReference type="ARBA" id="ARBA00022490"/>
    </source>
</evidence>
<evidence type="ECO:0000256" key="3">
    <source>
        <dbReference type="ARBA" id="ARBA00022553"/>
    </source>
</evidence>
<dbReference type="PROSITE" id="PS50835">
    <property type="entry name" value="IG_LIKE"/>
    <property type="match status" value="1"/>
</dbReference>
<dbReference type="AlphaFoldDB" id="A0A8C5S890"/>
<accession>A0A8C5S890</accession>